<dbReference type="Proteomes" id="UP000800036">
    <property type="component" value="Unassembled WGS sequence"/>
</dbReference>
<dbReference type="OrthoDB" id="3938460at2759"/>
<evidence type="ECO:0000313" key="2">
    <source>
        <dbReference type="Proteomes" id="UP000800036"/>
    </source>
</evidence>
<gene>
    <name evidence="1" type="ORF">BU23DRAFT_479497</name>
</gene>
<organism evidence="1 2">
    <name type="scientific">Bimuria novae-zelandiae CBS 107.79</name>
    <dbReference type="NCBI Taxonomy" id="1447943"/>
    <lineage>
        <taxon>Eukaryota</taxon>
        <taxon>Fungi</taxon>
        <taxon>Dikarya</taxon>
        <taxon>Ascomycota</taxon>
        <taxon>Pezizomycotina</taxon>
        <taxon>Dothideomycetes</taxon>
        <taxon>Pleosporomycetidae</taxon>
        <taxon>Pleosporales</taxon>
        <taxon>Massarineae</taxon>
        <taxon>Didymosphaeriaceae</taxon>
        <taxon>Bimuria</taxon>
    </lineage>
</organism>
<sequence length="53" mass="6490">SIDINYYNANLSNKYSLYFNVLRNKIKEYNIKPYYIYNIDKKDYLISIISKLK</sequence>
<keyword evidence="2" id="KW-1185">Reference proteome</keyword>
<proteinExistence type="predicted"/>
<accession>A0A6A5UVH5</accession>
<feature type="non-terminal residue" evidence="1">
    <location>
        <position position="1"/>
    </location>
</feature>
<dbReference type="EMBL" id="ML976717">
    <property type="protein sequence ID" value="KAF1968714.1"/>
    <property type="molecule type" value="Genomic_DNA"/>
</dbReference>
<evidence type="ECO:0000313" key="1">
    <source>
        <dbReference type="EMBL" id="KAF1968714.1"/>
    </source>
</evidence>
<reference evidence="1" key="1">
    <citation type="journal article" date="2020" name="Stud. Mycol.">
        <title>101 Dothideomycetes genomes: a test case for predicting lifestyles and emergence of pathogens.</title>
        <authorList>
            <person name="Haridas S."/>
            <person name="Albert R."/>
            <person name="Binder M."/>
            <person name="Bloem J."/>
            <person name="Labutti K."/>
            <person name="Salamov A."/>
            <person name="Andreopoulos B."/>
            <person name="Baker S."/>
            <person name="Barry K."/>
            <person name="Bills G."/>
            <person name="Bluhm B."/>
            <person name="Cannon C."/>
            <person name="Castanera R."/>
            <person name="Culley D."/>
            <person name="Daum C."/>
            <person name="Ezra D."/>
            <person name="Gonzalez J."/>
            <person name="Henrissat B."/>
            <person name="Kuo A."/>
            <person name="Liang C."/>
            <person name="Lipzen A."/>
            <person name="Lutzoni F."/>
            <person name="Magnuson J."/>
            <person name="Mondo S."/>
            <person name="Nolan M."/>
            <person name="Ohm R."/>
            <person name="Pangilinan J."/>
            <person name="Park H.-J."/>
            <person name="Ramirez L."/>
            <person name="Alfaro M."/>
            <person name="Sun H."/>
            <person name="Tritt A."/>
            <person name="Yoshinaga Y."/>
            <person name="Zwiers L.-H."/>
            <person name="Turgeon B."/>
            <person name="Goodwin S."/>
            <person name="Spatafora J."/>
            <person name="Crous P."/>
            <person name="Grigoriev I."/>
        </authorList>
    </citation>
    <scope>NUCLEOTIDE SEQUENCE</scope>
    <source>
        <strain evidence="1">CBS 107.79</strain>
    </source>
</reference>
<protein>
    <submittedName>
        <fullName evidence="1">Uncharacterized protein</fullName>
    </submittedName>
</protein>
<dbReference type="AlphaFoldDB" id="A0A6A5UVH5"/>
<name>A0A6A5UVH5_9PLEO</name>